<dbReference type="PANTHER" id="PTHR33620">
    <property type="entry name" value="UREASE ACCESSORY PROTEIN F"/>
    <property type="match status" value="1"/>
</dbReference>
<dbReference type="InterPro" id="IPR002639">
    <property type="entry name" value="UreF"/>
</dbReference>
<comment type="subunit">
    <text evidence="3">UreD, UreF and UreG form a complex that acts as a GTP-hydrolysis-dependent molecular chaperone, activating the urease apoprotein by helping to assemble the nickel containing metallocenter of UreC. The UreE protein probably delivers the nickel.</text>
</comment>
<dbReference type="InterPro" id="IPR038277">
    <property type="entry name" value="UreF_sf"/>
</dbReference>
<evidence type="ECO:0000313" key="5">
    <source>
        <dbReference type="Proteomes" id="UP001205843"/>
    </source>
</evidence>
<keyword evidence="2 3" id="KW-0143">Chaperone</keyword>
<protein>
    <recommendedName>
        <fullName evidence="3">Urease accessory protein UreF</fullName>
    </recommendedName>
</protein>
<proteinExistence type="inferred from homology"/>
<organism evidence="4 5">
    <name type="scientific">Natronocella acetinitrilica</name>
    <dbReference type="NCBI Taxonomy" id="414046"/>
    <lineage>
        <taxon>Bacteria</taxon>
        <taxon>Pseudomonadati</taxon>
        <taxon>Pseudomonadota</taxon>
        <taxon>Gammaproteobacteria</taxon>
        <taxon>Chromatiales</taxon>
        <taxon>Ectothiorhodospiraceae</taxon>
        <taxon>Natronocella</taxon>
    </lineage>
</organism>
<evidence type="ECO:0000313" key="4">
    <source>
        <dbReference type="EMBL" id="MCP1676784.1"/>
    </source>
</evidence>
<dbReference type="Proteomes" id="UP001205843">
    <property type="component" value="Unassembled WGS sequence"/>
</dbReference>
<dbReference type="GO" id="GO:0005737">
    <property type="term" value="C:cytoplasm"/>
    <property type="evidence" value="ECO:0007669"/>
    <property type="project" value="UniProtKB-SubCell"/>
</dbReference>
<keyword evidence="1 3" id="KW-0996">Nickel insertion</keyword>
<keyword evidence="5" id="KW-1185">Reference proteome</keyword>
<dbReference type="PIRSF" id="PIRSF009467">
    <property type="entry name" value="Ureas_acces_UreF"/>
    <property type="match status" value="1"/>
</dbReference>
<dbReference type="GO" id="GO:0016151">
    <property type="term" value="F:nickel cation binding"/>
    <property type="evidence" value="ECO:0007669"/>
    <property type="project" value="UniProtKB-UniRule"/>
</dbReference>
<accession>A0AAE3G854</accession>
<keyword evidence="3" id="KW-0963">Cytoplasm</keyword>
<reference evidence="4" key="1">
    <citation type="submission" date="2022-03" db="EMBL/GenBank/DDBJ databases">
        <title>Genomic Encyclopedia of Type Strains, Phase III (KMG-III): the genomes of soil and plant-associated and newly described type strains.</title>
        <authorList>
            <person name="Whitman W."/>
        </authorList>
    </citation>
    <scope>NUCLEOTIDE SEQUENCE</scope>
    <source>
        <strain evidence="4">ANL 6-2</strain>
    </source>
</reference>
<dbReference type="PANTHER" id="PTHR33620:SF1">
    <property type="entry name" value="UREASE ACCESSORY PROTEIN F"/>
    <property type="match status" value="1"/>
</dbReference>
<comment type="subcellular location">
    <subcellularLocation>
        <location evidence="3">Cytoplasm</location>
    </subcellularLocation>
</comment>
<evidence type="ECO:0000256" key="2">
    <source>
        <dbReference type="ARBA" id="ARBA00023186"/>
    </source>
</evidence>
<dbReference type="Pfam" id="PF01730">
    <property type="entry name" value="UreF"/>
    <property type="match status" value="1"/>
</dbReference>
<evidence type="ECO:0000256" key="3">
    <source>
        <dbReference type="HAMAP-Rule" id="MF_01385"/>
    </source>
</evidence>
<dbReference type="RefSeq" id="WP_253483915.1">
    <property type="nucleotide sequence ID" value="NZ_JALJXV010000011.1"/>
</dbReference>
<comment type="function">
    <text evidence="3">Required for maturation of urease via the functional incorporation of the urease nickel metallocenter.</text>
</comment>
<name>A0AAE3G854_9GAMM</name>
<gene>
    <name evidence="3" type="primary">ureF</name>
    <name evidence="4" type="ORF">J2T57_003957</name>
</gene>
<dbReference type="EMBL" id="JALJXV010000011">
    <property type="protein sequence ID" value="MCP1676784.1"/>
    <property type="molecule type" value="Genomic_DNA"/>
</dbReference>
<dbReference type="Gene3D" id="1.10.4190.10">
    <property type="entry name" value="Urease accessory protein UreF"/>
    <property type="match status" value="1"/>
</dbReference>
<dbReference type="AlphaFoldDB" id="A0AAE3G854"/>
<dbReference type="HAMAP" id="MF_01385">
    <property type="entry name" value="UreF"/>
    <property type="match status" value="1"/>
</dbReference>
<comment type="caution">
    <text evidence="4">The sequence shown here is derived from an EMBL/GenBank/DDBJ whole genome shotgun (WGS) entry which is preliminary data.</text>
</comment>
<sequence>MHTTTITVPMNTAITTDQAGLARRRLWQLLSPTLPIGAYSYSGGLEAAVEAGWIPSADAVRDWLEGQLRHTLSRVDVPLLARLHEAWLVDDTGAVMRYSAWLRASRETAELAAEDHHLGRALATLLADLGLEDAEPWRNERLAAWAPLFALALARWQIPLREGAEAYLWSWCDNQVAAAVKLVPLGQTAGQRLLQDLAGPVGTAADVGLALEDEAIGGSAPGLAIASSLHETQYSRLFRS</sequence>
<evidence type="ECO:0000256" key="1">
    <source>
        <dbReference type="ARBA" id="ARBA00022988"/>
    </source>
</evidence>
<comment type="similarity">
    <text evidence="3">Belongs to the UreF family.</text>
</comment>